<dbReference type="STRING" id="1236973.JCM9157_1309"/>
<name>W4QRI6_HALA3</name>
<proteinExistence type="predicted"/>
<organism evidence="2 3">
    <name type="scientific">Halalkalibacter akibai (strain ATCC 43226 / DSM 21942 / CIP 109018 / JCM 9157 / 1139)</name>
    <name type="common">Bacillus akibai</name>
    <dbReference type="NCBI Taxonomy" id="1236973"/>
    <lineage>
        <taxon>Bacteria</taxon>
        <taxon>Bacillati</taxon>
        <taxon>Bacillota</taxon>
        <taxon>Bacilli</taxon>
        <taxon>Bacillales</taxon>
        <taxon>Bacillaceae</taxon>
        <taxon>Halalkalibacter</taxon>
    </lineage>
</organism>
<comment type="caution">
    <text evidence="2">The sequence shown here is derived from an EMBL/GenBank/DDBJ whole genome shotgun (WGS) entry which is preliminary data.</text>
</comment>
<sequence>MITFVYFLLLILMILLMSLFDSIVFERNFLYSLQVIYPFELGTRRTIVSTWAIIGLFTAVYLDYRKMKDAKKQQSTNR</sequence>
<evidence type="ECO:0000313" key="3">
    <source>
        <dbReference type="Proteomes" id="UP000018896"/>
    </source>
</evidence>
<feature type="transmembrane region" description="Helical" evidence="1">
    <location>
        <begin position="46"/>
        <end position="64"/>
    </location>
</feature>
<keyword evidence="1" id="KW-0472">Membrane</keyword>
<gene>
    <name evidence="2" type="ORF">JCM9157_1309</name>
</gene>
<dbReference type="AlphaFoldDB" id="W4QRI6"/>
<protein>
    <submittedName>
        <fullName evidence="2">Uncharacterized protein</fullName>
    </submittedName>
</protein>
<evidence type="ECO:0000256" key="1">
    <source>
        <dbReference type="SAM" id="Phobius"/>
    </source>
</evidence>
<dbReference type="RefSeq" id="WP_035663060.1">
    <property type="nucleotide sequence ID" value="NZ_BAUV01000007.1"/>
</dbReference>
<evidence type="ECO:0000313" key="2">
    <source>
        <dbReference type="EMBL" id="GAE34263.1"/>
    </source>
</evidence>
<dbReference type="eggNOG" id="ENOG5030BUP">
    <property type="taxonomic scope" value="Bacteria"/>
</dbReference>
<keyword evidence="3" id="KW-1185">Reference proteome</keyword>
<dbReference type="OrthoDB" id="2926198at2"/>
<reference evidence="2 3" key="1">
    <citation type="journal article" date="2014" name="Genome Announc.">
        <title>Draft Genome Sequences of Three Alkaliphilic Bacillus Strains, Bacillus wakoensis JCM 9140T, Bacillus akibai JCM 9157T, and Bacillus hemicellulosilyticus JCM 9152T.</title>
        <authorList>
            <person name="Yuki M."/>
            <person name="Oshima K."/>
            <person name="Suda W."/>
            <person name="Oshida Y."/>
            <person name="Kitamura K."/>
            <person name="Iida T."/>
            <person name="Hattori M."/>
            <person name="Ohkuma M."/>
        </authorList>
    </citation>
    <scope>NUCLEOTIDE SEQUENCE [LARGE SCALE GENOMIC DNA]</scope>
    <source>
        <strain evidence="2 3">JCM 9157</strain>
    </source>
</reference>
<dbReference type="EMBL" id="BAUV01000007">
    <property type="protein sequence ID" value="GAE34263.1"/>
    <property type="molecule type" value="Genomic_DNA"/>
</dbReference>
<keyword evidence="1" id="KW-1133">Transmembrane helix</keyword>
<keyword evidence="1" id="KW-0812">Transmembrane</keyword>
<dbReference type="Proteomes" id="UP000018896">
    <property type="component" value="Unassembled WGS sequence"/>
</dbReference>
<accession>W4QRI6</accession>